<dbReference type="EMBL" id="QLLK01000007">
    <property type="protein sequence ID" value="RAI88419.1"/>
    <property type="molecule type" value="Genomic_DNA"/>
</dbReference>
<evidence type="ECO:0000313" key="3">
    <source>
        <dbReference type="Proteomes" id="UP000249610"/>
    </source>
</evidence>
<organism evidence="2 3">
    <name type="scientific">Algoriphagus yeomjeoni</name>
    <dbReference type="NCBI Taxonomy" id="291403"/>
    <lineage>
        <taxon>Bacteria</taxon>
        <taxon>Pseudomonadati</taxon>
        <taxon>Bacteroidota</taxon>
        <taxon>Cytophagia</taxon>
        <taxon>Cytophagales</taxon>
        <taxon>Cyclobacteriaceae</taxon>
        <taxon>Algoriphagus</taxon>
    </lineage>
</organism>
<gene>
    <name evidence="2" type="ORF">LV83_02719</name>
</gene>
<protein>
    <submittedName>
        <fullName evidence="2">Uncharacterized protein</fullName>
    </submittedName>
</protein>
<dbReference type="Proteomes" id="UP000249610">
    <property type="component" value="Unassembled WGS sequence"/>
</dbReference>
<reference evidence="2 3" key="1">
    <citation type="submission" date="2018-06" db="EMBL/GenBank/DDBJ databases">
        <title>Genomic Encyclopedia of Archaeal and Bacterial Type Strains, Phase II (KMG-II): from individual species to whole genera.</title>
        <authorList>
            <person name="Goeker M."/>
        </authorList>
    </citation>
    <scope>NUCLEOTIDE SEQUENCE [LARGE SCALE GENOMIC DNA]</scope>
    <source>
        <strain evidence="2 3">DSM 23446</strain>
    </source>
</reference>
<comment type="caution">
    <text evidence="2">The sequence shown here is derived from an EMBL/GenBank/DDBJ whole genome shotgun (WGS) entry which is preliminary data.</text>
</comment>
<evidence type="ECO:0000256" key="1">
    <source>
        <dbReference type="SAM" id="SignalP"/>
    </source>
</evidence>
<keyword evidence="1" id="KW-0732">Signal</keyword>
<dbReference type="AlphaFoldDB" id="A0A327P853"/>
<feature type="signal peptide" evidence="1">
    <location>
        <begin position="1"/>
        <end position="21"/>
    </location>
</feature>
<dbReference type="RefSeq" id="WP_111612055.1">
    <property type="nucleotide sequence ID" value="NZ_QLLK01000007.1"/>
</dbReference>
<sequence length="120" mass="13355">MKKLIYPIFLCCLLISVSCTENEDPAMACGVSDPIENLPWLKQMAENASSGGLSEFAYIAKAKYKGKRVFYLGSCCPNCSWALILYDCEGKTLTNEIGFDDLEDNEVIWQTADNQCAFSE</sequence>
<proteinExistence type="predicted"/>
<keyword evidence="3" id="KW-1185">Reference proteome</keyword>
<accession>A0A327P853</accession>
<dbReference type="OrthoDB" id="1098690at2"/>
<feature type="chain" id="PRO_5016460260" evidence="1">
    <location>
        <begin position="22"/>
        <end position="120"/>
    </location>
</feature>
<evidence type="ECO:0000313" key="2">
    <source>
        <dbReference type="EMBL" id="RAI88419.1"/>
    </source>
</evidence>
<dbReference type="PROSITE" id="PS51257">
    <property type="entry name" value="PROKAR_LIPOPROTEIN"/>
    <property type="match status" value="1"/>
</dbReference>
<name>A0A327P853_9BACT</name>